<dbReference type="EMBL" id="QNRX01000005">
    <property type="protein sequence ID" value="RBP66748.1"/>
    <property type="molecule type" value="Genomic_DNA"/>
</dbReference>
<evidence type="ECO:0000313" key="1">
    <source>
        <dbReference type="EMBL" id="RBP66748.1"/>
    </source>
</evidence>
<evidence type="ECO:0000313" key="2">
    <source>
        <dbReference type="Proteomes" id="UP000253490"/>
    </source>
</evidence>
<reference evidence="1 2" key="1">
    <citation type="submission" date="2018-06" db="EMBL/GenBank/DDBJ databases">
        <title>Genomic Encyclopedia of Type Strains, Phase IV (KMG-IV): sequencing the most valuable type-strain genomes for metagenomic binning, comparative biology and taxonomic classification.</title>
        <authorList>
            <person name="Goeker M."/>
        </authorList>
    </citation>
    <scope>NUCLEOTIDE SEQUENCE [LARGE SCALE GENOMIC DNA]</scope>
    <source>
        <strain evidence="1 2">DSM 22112</strain>
    </source>
</reference>
<dbReference type="Proteomes" id="UP000253490">
    <property type="component" value="Unassembled WGS sequence"/>
</dbReference>
<comment type="caution">
    <text evidence="1">The sequence shown here is derived from an EMBL/GenBank/DDBJ whole genome shotgun (WGS) entry which is preliminary data.</text>
</comment>
<proteinExistence type="predicted"/>
<sequence>MLTTTDEGVLCNQEIHLERSIDDMKKNLSLLLFIILTLSISACKDDSTYKNQKDLNQSSQEQTENTAVLCADFSSGNSDLNIKEYELEYTGDLTPEALLEGLTELTGLDFIADTAQTQKGITVDWKKESTLIANLGDREQKEEFFFYDADSMRWFMMDSLYRTLRENFEEIDTYYTMDGGKELEFEELYPVKLFPTDMSYEGSPFYFAHASSQSDEE</sequence>
<keyword evidence="2" id="KW-1185">Reference proteome</keyword>
<accession>A0A366ICX9</accession>
<dbReference type="AlphaFoldDB" id="A0A366ICX9"/>
<name>A0A366ICX9_9FIRM</name>
<protein>
    <submittedName>
        <fullName evidence="1">Uncharacterized protein</fullName>
    </submittedName>
</protein>
<organism evidence="1 2">
    <name type="scientific">Alkalibaculum bacchi</name>
    <dbReference type="NCBI Taxonomy" id="645887"/>
    <lineage>
        <taxon>Bacteria</taxon>
        <taxon>Bacillati</taxon>
        <taxon>Bacillota</taxon>
        <taxon>Clostridia</taxon>
        <taxon>Eubacteriales</taxon>
        <taxon>Eubacteriaceae</taxon>
        <taxon>Alkalibaculum</taxon>
    </lineage>
</organism>
<gene>
    <name evidence="1" type="ORF">DES36_105129</name>
</gene>